<evidence type="ECO:0000313" key="2">
    <source>
        <dbReference type="EMBL" id="KAK5893574.1"/>
    </source>
</evidence>
<protein>
    <recommendedName>
        <fullName evidence="1">SEA domain-containing protein</fullName>
    </recommendedName>
</protein>
<sequence length="103" mass="10888">MIEEQLTRVFQSALPSSFKSLKVVSFKSGSIVTTVDVYFSSTPADLDDFLIASILMSAAVSITGFDIEGTSIYVNGITSSGQDKAGNIHSFGSGLSHSLGYKL</sequence>
<reference evidence="2 3" key="1">
    <citation type="journal article" date="2023" name="Mol. Biol. Evol.">
        <title>Genomics of Secondarily Temperate Adaptation in the Only Non-Antarctic Icefish.</title>
        <authorList>
            <person name="Rivera-Colon A.G."/>
            <person name="Rayamajhi N."/>
            <person name="Minhas B.F."/>
            <person name="Madrigal G."/>
            <person name="Bilyk K.T."/>
            <person name="Yoon V."/>
            <person name="Hune M."/>
            <person name="Gregory S."/>
            <person name="Cheng C.H.C."/>
            <person name="Catchen J.M."/>
        </authorList>
    </citation>
    <scope>NUCLEOTIDE SEQUENCE [LARGE SCALE GENOMIC DNA]</scope>
    <source>
        <tissue evidence="2">White muscle</tissue>
    </source>
</reference>
<dbReference type="AlphaFoldDB" id="A0AAN8GZA9"/>
<dbReference type="EMBL" id="JAURVH010001535">
    <property type="protein sequence ID" value="KAK5893574.1"/>
    <property type="molecule type" value="Genomic_DNA"/>
</dbReference>
<dbReference type="PROSITE" id="PS50024">
    <property type="entry name" value="SEA"/>
    <property type="match status" value="1"/>
</dbReference>
<name>A0AAN8GZA9_CHAGU</name>
<dbReference type="Proteomes" id="UP001331515">
    <property type="component" value="Unassembled WGS sequence"/>
</dbReference>
<evidence type="ECO:0000259" key="1">
    <source>
        <dbReference type="PROSITE" id="PS50024"/>
    </source>
</evidence>
<gene>
    <name evidence="2" type="ORF">CgunFtcFv8_006435</name>
</gene>
<comment type="caution">
    <text evidence="2">The sequence shown here is derived from an EMBL/GenBank/DDBJ whole genome shotgun (WGS) entry which is preliminary data.</text>
</comment>
<dbReference type="InterPro" id="IPR000082">
    <property type="entry name" value="SEA_dom"/>
</dbReference>
<keyword evidence="3" id="KW-1185">Reference proteome</keyword>
<organism evidence="2 3">
    <name type="scientific">Champsocephalus gunnari</name>
    <name type="common">Mackerel icefish</name>
    <dbReference type="NCBI Taxonomy" id="52237"/>
    <lineage>
        <taxon>Eukaryota</taxon>
        <taxon>Metazoa</taxon>
        <taxon>Chordata</taxon>
        <taxon>Craniata</taxon>
        <taxon>Vertebrata</taxon>
        <taxon>Euteleostomi</taxon>
        <taxon>Actinopterygii</taxon>
        <taxon>Neopterygii</taxon>
        <taxon>Teleostei</taxon>
        <taxon>Neoteleostei</taxon>
        <taxon>Acanthomorphata</taxon>
        <taxon>Eupercaria</taxon>
        <taxon>Perciformes</taxon>
        <taxon>Notothenioidei</taxon>
        <taxon>Channichthyidae</taxon>
        <taxon>Champsocephalus</taxon>
    </lineage>
</organism>
<accession>A0AAN8GZA9</accession>
<proteinExistence type="predicted"/>
<evidence type="ECO:0000313" key="3">
    <source>
        <dbReference type="Proteomes" id="UP001331515"/>
    </source>
</evidence>
<feature type="domain" description="SEA" evidence="1">
    <location>
        <begin position="1"/>
        <end position="79"/>
    </location>
</feature>